<keyword evidence="2" id="KW-0808">Transferase</keyword>
<proteinExistence type="predicted"/>
<sequence length="389" mass="43116">MLLNGSEGSASRSEGLKQRVVILSAFQDYRSRKKASIQQVAEGLSKTGYEVTFISTRFSQLSARTGDSRLFLREKSNKIELVDGVRCYLWRTAVHPFSSKNVVLQALMYPAFEAYKRWPNEDVDQLLSDADYVVVESGVAAIYIERVRRLNAAAKIIYYAADLLDTIGVHPFVQDQLDRNRVHIDHVCLRSTLMKDDFPWAKGRLYKAEFGINKANYERIGPNPYPGGQHAVSVGSMLFDPAYFVAVAEEMPAVTFHVIGSGLTFAAPENVKIYPEMRFVETLPFLKHATIGIAPYKLAPGVEYLAESSLKLAQYDYFGLPSVCPTFAVGEQPNRFGYNPGERASMVATTAVALAAAANGPMKGREFGSWAQVGERMLQPVQHGVPLLA</sequence>
<dbReference type="Gene3D" id="3.40.50.11010">
    <property type="match status" value="1"/>
</dbReference>
<dbReference type="Gene3D" id="3.40.50.2000">
    <property type="entry name" value="Glycogen Phosphorylase B"/>
    <property type="match status" value="1"/>
</dbReference>
<comment type="caution">
    <text evidence="2">The sequence shown here is derived from an EMBL/GenBank/DDBJ whole genome shotgun (WGS) entry which is preliminary data.</text>
</comment>
<dbReference type="GO" id="GO:0016757">
    <property type="term" value="F:glycosyltransferase activity"/>
    <property type="evidence" value="ECO:0007669"/>
    <property type="project" value="UniProtKB-KW"/>
</dbReference>
<dbReference type="EMBL" id="JACIJF010000013">
    <property type="protein sequence ID" value="MBB5712146.1"/>
    <property type="molecule type" value="Genomic_DNA"/>
</dbReference>
<evidence type="ECO:0000313" key="2">
    <source>
        <dbReference type="EMBL" id="MBB5712146.1"/>
    </source>
</evidence>
<keyword evidence="2" id="KW-0328">Glycosyltransferase</keyword>
<dbReference type="Proteomes" id="UP000527143">
    <property type="component" value="Unassembled WGS sequence"/>
</dbReference>
<dbReference type="SUPFAM" id="SSF53756">
    <property type="entry name" value="UDP-Glycosyltransferase/glycogen phosphorylase"/>
    <property type="match status" value="1"/>
</dbReference>
<feature type="domain" description="Glucuronosyltransferase GumK N-terminal" evidence="1">
    <location>
        <begin position="23"/>
        <end position="189"/>
    </location>
</feature>
<dbReference type="AlphaFoldDB" id="A0A840YNY7"/>
<protein>
    <submittedName>
        <fullName evidence="2">2-beta-glucuronyltransferase</fullName>
        <ecNumber evidence="2">2.4.1.264</ecNumber>
    </submittedName>
</protein>
<name>A0A840YNY7_9SPHN</name>
<reference evidence="2 3" key="1">
    <citation type="submission" date="2020-08" db="EMBL/GenBank/DDBJ databases">
        <title>Genomic Encyclopedia of Type Strains, Phase IV (KMG-IV): sequencing the most valuable type-strain genomes for metagenomic binning, comparative biology and taxonomic classification.</title>
        <authorList>
            <person name="Goeker M."/>
        </authorList>
    </citation>
    <scope>NUCLEOTIDE SEQUENCE [LARGE SCALE GENOMIC DNA]</scope>
    <source>
        <strain evidence="2 3">DSM 26736</strain>
    </source>
</reference>
<organism evidence="2 3">
    <name type="scientific">Sphingomonas xinjiangensis</name>
    <dbReference type="NCBI Taxonomy" id="643568"/>
    <lineage>
        <taxon>Bacteria</taxon>
        <taxon>Pseudomonadati</taxon>
        <taxon>Pseudomonadota</taxon>
        <taxon>Alphaproteobacteria</taxon>
        <taxon>Sphingomonadales</taxon>
        <taxon>Sphingomonadaceae</taxon>
        <taxon>Sphingomonas</taxon>
    </lineage>
</organism>
<dbReference type="RefSeq" id="WP_184090184.1">
    <property type="nucleotide sequence ID" value="NZ_JACIJF010000013.1"/>
</dbReference>
<dbReference type="InterPro" id="IPR054299">
    <property type="entry name" value="GumK_N"/>
</dbReference>
<keyword evidence="3" id="KW-1185">Reference proteome</keyword>
<evidence type="ECO:0000313" key="3">
    <source>
        <dbReference type="Proteomes" id="UP000527143"/>
    </source>
</evidence>
<evidence type="ECO:0000259" key="1">
    <source>
        <dbReference type="Pfam" id="PF22059"/>
    </source>
</evidence>
<dbReference type="Pfam" id="PF22059">
    <property type="entry name" value="GumK_N"/>
    <property type="match status" value="1"/>
</dbReference>
<accession>A0A840YNY7</accession>
<gene>
    <name evidence="2" type="ORF">FHT02_003403</name>
</gene>
<dbReference type="EC" id="2.4.1.264" evidence="2"/>